<reference evidence="7 8" key="1">
    <citation type="submission" date="2017-09" db="EMBL/GenBank/DDBJ databases">
        <title>Large-scale bioinformatics analysis of Bacillus genomes uncovers conserved roles of natural products in bacterial physiology.</title>
        <authorList>
            <consortium name="Agbiome Team Llc"/>
            <person name="Bleich R.M."/>
            <person name="Kirk G.J."/>
            <person name="Santa Maria K.C."/>
            <person name="Allen S.E."/>
            <person name="Farag S."/>
            <person name="Shank E.A."/>
            <person name="Bowers A."/>
        </authorList>
    </citation>
    <scope>NUCLEOTIDE SEQUENCE [LARGE SCALE GENOMIC DNA]</scope>
    <source>
        <strain evidence="7 8">AFS027647</strain>
    </source>
</reference>
<organism evidence="7 8">
    <name type="scientific">Bacillus cereus</name>
    <dbReference type="NCBI Taxonomy" id="1396"/>
    <lineage>
        <taxon>Bacteria</taxon>
        <taxon>Bacillati</taxon>
        <taxon>Bacillota</taxon>
        <taxon>Bacilli</taxon>
        <taxon>Bacillales</taxon>
        <taxon>Bacillaceae</taxon>
        <taxon>Bacillus</taxon>
        <taxon>Bacillus cereus group</taxon>
    </lineage>
</organism>
<dbReference type="Pfam" id="PF05105">
    <property type="entry name" value="Phage_holin_4_1"/>
    <property type="match status" value="1"/>
</dbReference>
<gene>
    <name evidence="7" type="ORF">CN553_12470</name>
</gene>
<evidence type="ECO:0000256" key="3">
    <source>
        <dbReference type="ARBA" id="ARBA00022989"/>
    </source>
</evidence>
<evidence type="ECO:0000256" key="1">
    <source>
        <dbReference type="ARBA" id="ARBA00004141"/>
    </source>
</evidence>
<protein>
    <submittedName>
        <fullName evidence="7">Holin</fullName>
    </submittedName>
</protein>
<sequence length="154" mass="16905">MKFENLNEVSVIFAGGMTGLTALLGGWDKPLQVIFACVIIDIVTGMIKGWRDKNFSSQRMREGFSTKVGYFIVIMLATLFDGLMPETAPVLRTGAVWFYIFVEGVSVLENLASLGVPIPQGFVDRLSQVKGRGGDRATFKDGKFDSIDETGKKN</sequence>
<evidence type="ECO:0000256" key="5">
    <source>
        <dbReference type="ARBA" id="ARBA00023600"/>
    </source>
</evidence>
<evidence type="ECO:0000313" key="7">
    <source>
        <dbReference type="EMBL" id="PEN97844.1"/>
    </source>
</evidence>
<comment type="similarity">
    <text evidence="5">Belongs to the bacteriophage holin family. Cp-1 holin subfamily.</text>
</comment>
<keyword evidence="2 6" id="KW-0812">Transmembrane</keyword>
<comment type="subcellular location">
    <subcellularLocation>
        <location evidence="1">Membrane</location>
        <topology evidence="1">Multi-pass membrane protein</topology>
    </subcellularLocation>
</comment>
<comment type="caution">
    <text evidence="7">The sequence shown here is derived from an EMBL/GenBank/DDBJ whole genome shotgun (WGS) entry which is preliminary data.</text>
</comment>
<dbReference type="GO" id="GO:0016020">
    <property type="term" value="C:membrane"/>
    <property type="evidence" value="ECO:0007669"/>
    <property type="project" value="UniProtKB-SubCell"/>
</dbReference>
<evidence type="ECO:0000256" key="4">
    <source>
        <dbReference type="ARBA" id="ARBA00023136"/>
    </source>
</evidence>
<dbReference type="NCBIfam" id="TIGR01593">
    <property type="entry name" value="holin_tox_secr"/>
    <property type="match status" value="1"/>
</dbReference>
<feature type="transmembrane region" description="Helical" evidence="6">
    <location>
        <begin position="68"/>
        <end position="84"/>
    </location>
</feature>
<feature type="transmembrane region" description="Helical" evidence="6">
    <location>
        <begin position="96"/>
        <end position="118"/>
    </location>
</feature>
<keyword evidence="3 6" id="KW-1133">Transmembrane helix</keyword>
<proteinExistence type="inferred from homology"/>
<feature type="transmembrane region" description="Helical" evidence="6">
    <location>
        <begin position="30"/>
        <end position="47"/>
    </location>
</feature>
<dbReference type="EMBL" id="NUAN01000071">
    <property type="protein sequence ID" value="PEN97844.1"/>
    <property type="molecule type" value="Genomic_DNA"/>
</dbReference>
<accession>A0A9X6YMS0</accession>
<keyword evidence="4 6" id="KW-0472">Membrane</keyword>
<evidence type="ECO:0000313" key="8">
    <source>
        <dbReference type="Proteomes" id="UP000220691"/>
    </source>
</evidence>
<evidence type="ECO:0000256" key="6">
    <source>
        <dbReference type="SAM" id="Phobius"/>
    </source>
</evidence>
<dbReference type="AlphaFoldDB" id="A0A9X6YMS0"/>
<dbReference type="RefSeq" id="WP_098126427.1">
    <property type="nucleotide sequence ID" value="NZ_NUAN01000071.1"/>
</dbReference>
<name>A0A9X6YMS0_BACCE</name>
<evidence type="ECO:0000256" key="2">
    <source>
        <dbReference type="ARBA" id="ARBA00022692"/>
    </source>
</evidence>
<dbReference type="InterPro" id="IPR006480">
    <property type="entry name" value="Phage_holin_4_1"/>
</dbReference>
<dbReference type="Proteomes" id="UP000220691">
    <property type="component" value="Unassembled WGS sequence"/>
</dbReference>